<gene>
    <name evidence="2" type="ORF">ENSA5_18960</name>
</gene>
<feature type="region of interest" description="Disordered" evidence="1">
    <location>
        <begin position="105"/>
        <end position="138"/>
    </location>
</feature>
<dbReference type="OrthoDB" id="5515376at2"/>
<evidence type="ECO:0000313" key="3">
    <source>
        <dbReference type="Proteomes" id="UP000237968"/>
    </source>
</evidence>
<protein>
    <submittedName>
        <fullName evidence="2">Uncharacterized protein</fullName>
    </submittedName>
</protein>
<name>A0A2S9YCW3_9BACT</name>
<keyword evidence="3" id="KW-1185">Reference proteome</keyword>
<evidence type="ECO:0000313" key="2">
    <source>
        <dbReference type="EMBL" id="PRQ02957.1"/>
    </source>
</evidence>
<dbReference type="Proteomes" id="UP000237968">
    <property type="component" value="Unassembled WGS sequence"/>
</dbReference>
<organism evidence="2 3">
    <name type="scientific">Enhygromyxa salina</name>
    <dbReference type="NCBI Taxonomy" id="215803"/>
    <lineage>
        <taxon>Bacteria</taxon>
        <taxon>Pseudomonadati</taxon>
        <taxon>Myxococcota</taxon>
        <taxon>Polyangia</taxon>
        <taxon>Nannocystales</taxon>
        <taxon>Nannocystaceae</taxon>
        <taxon>Enhygromyxa</taxon>
    </lineage>
</organism>
<sequence length="138" mass="15118">MTDPLYVSEQDPVVLDGTIDAASTLQMVHSSDSLDDYDQKLHAEHRDLNSPSGIIRCKLMDFSSGGDNWEITATHDPGSGSVTWSRGTDHAYYDFGPTSTELPVEITATSDASPPATKRRTIKVKTSPLDAQPDRPRR</sequence>
<dbReference type="RefSeq" id="WP_106391335.1">
    <property type="nucleotide sequence ID" value="NZ_PVNK01000108.1"/>
</dbReference>
<dbReference type="AlphaFoldDB" id="A0A2S9YCW3"/>
<reference evidence="2 3" key="1">
    <citation type="submission" date="2018-03" db="EMBL/GenBank/DDBJ databases">
        <title>Draft Genome Sequences of the Obligatory Marine Myxobacteria Enhygromyxa salina SWB005.</title>
        <authorList>
            <person name="Poehlein A."/>
            <person name="Moghaddam J.A."/>
            <person name="Harms H."/>
            <person name="Alanjari M."/>
            <person name="Koenig G.M."/>
            <person name="Daniel R."/>
            <person name="Schaeberle T.F."/>
        </authorList>
    </citation>
    <scope>NUCLEOTIDE SEQUENCE [LARGE SCALE GENOMIC DNA]</scope>
    <source>
        <strain evidence="2 3">SWB005</strain>
    </source>
</reference>
<evidence type="ECO:0000256" key="1">
    <source>
        <dbReference type="SAM" id="MobiDB-lite"/>
    </source>
</evidence>
<comment type="caution">
    <text evidence="2">The sequence shown here is derived from an EMBL/GenBank/DDBJ whole genome shotgun (WGS) entry which is preliminary data.</text>
</comment>
<dbReference type="EMBL" id="PVNK01000108">
    <property type="protein sequence ID" value="PRQ02957.1"/>
    <property type="molecule type" value="Genomic_DNA"/>
</dbReference>
<proteinExistence type="predicted"/>
<accession>A0A2S9YCW3</accession>